<evidence type="ECO:0000256" key="1">
    <source>
        <dbReference type="SAM" id="Phobius"/>
    </source>
</evidence>
<proteinExistence type="predicted"/>
<gene>
    <name evidence="2" type="ORF">PSI22_19130</name>
</gene>
<feature type="transmembrane region" description="Helical" evidence="1">
    <location>
        <begin position="55"/>
        <end position="72"/>
    </location>
</feature>
<sequence length="103" mass="12206">MKKTTIIIYSIYYICCLFIIYLFSFFEEEVYIDGKEIKNACIAYRALVVDDIRDITAPISILFIIPLLYLAIRNKFKSLPMNIVSLSLLAYWGWRFFIRLIIC</sequence>
<dbReference type="Pfam" id="PF10840">
    <property type="entry name" value="DUF2645"/>
    <property type="match status" value="1"/>
</dbReference>
<keyword evidence="1" id="KW-1133">Transmembrane helix</keyword>
<dbReference type="Proteomes" id="UP001214757">
    <property type="component" value="Unassembled WGS sequence"/>
</dbReference>
<feature type="transmembrane region" description="Helical" evidence="1">
    <location>
        <begin position="7"/>
        <end position="26"/>
    </location>
</feature>
<organism evidence="2 3">
    <name type="scientific">Xenorhabdus aichiensis</name>
    <dbReference type="NCBI Taxonomy" id="3025874"/>
    <lineage>
        <taxon>Bacteria</taxon>
        <taxon>Pseudomonadati</taxon>
        <taxon>Pseudomonadota</taxon>
        <taxon>Gammaproteobacteria</taxon>
        <taxon>Enterobacterales</taxon>
        <taxon>Morganellaceae</taxon>
        <taxon>Xenorhabdus</taxon>
    </lineage>
</organism>
<evidence type="ECO:0000313" key="3">
    <source>
        <dbReference type="Proteomes" id="UP001214757"/>
    </source>
</evidence>
<comment type="caution">
    <text evidence="2">The sequence shown here is derived from an EMBL/GenBank/DDBJ whole genome shotgun (WGS) entry which is preliminary data.</text>
</comment>
<evidence type="ECO:0000313" key="2">
    <source>
        <dbReference type="EMBL" id="MDC9623689.1"/>
    </source>
</evidence>
<dbReference type="EMBL" id="JAQRFO010000062">
    <property type="protein sequence ID" value="MDC9623689.1"/>
    <property type="molecule type" value="Genomic_DNA"/>
</dbReference>
<keyword evidence="1" id="KW-0472">Membrane</keyword>
<feature type="transmembrane region" description="Helical" evidence="1">
    <location>
        <begin position="84"/>
        <end position="102"/>
    </location>
</feature>
<dbReference type="InterPro" id="IPR022553">
    <property type="entry name" value="DUF2645"/>
</dbReference>
<protein>
    <submittedName>
        <fullName evidence="2">YjeO family protein</fullName>
    </submittedName>
</protein>
<name>A0ABT5M7K9_9GAMM</name>
<keyword evidence="1" id="KW-0812">Transmembrane</keyword>
<keyword evidence="3" id="KW-1185">Reference proteome</keyword>
<reference evidence="2 3" key="1">
    <citation type="submission" date="2023-02" db="EMBL/GenBank/DDBJ databases">
        <title>Entomopathogenic bacteria.</title>
        <authorList>
            <person name="Machado R.A."/>
        </authorList>
    </citation>
    <scope>NUCLEOTIDE SEQUENCE [LARGE SCALE GENOMIC DNA]</scope>
    <source>
        <strain evidence="2 3">XENO-7</strain>
    </source>
</reference>
<accession>A0ABT5M7K9</accession>
<dbReference type="RefSeq" id="WP_273581119.1">
    <property type="nucleotide sequence ID" value="NZ_JAQRFO010000062.1"/>
</dbReference>